<sequence>MPTLHEESGLVFFFYSSDLDEPPHVHIEKPERLEKNNQQPIFYPEEKLETYPSIVGIECTKEEITAFLEDGRKVSIPTD</sequence>
<dbReference type="AlphaFoldDB" id="A0A9N9CZ27"/>
<evidence type="ECO:0000313" key="2">
    <source>
        <dbReference type="Proteomes" id="UP000789831"/>
    </source>
</evidence>
<reference evidence="1" key="1">
    <citation type="submission" date="2021-06" db="EMBL/GenBank/DDBJ databases">
        <authorList>
            <person name="Kallberg Y."/>
            <person name="Tangrot J."/>
            <person name="Rosling A."/>
        </authorList>
    </citation>
    <scope>NUCLEOTIDE SEQUENCE</scope>
    <source>
        <strain evidence="1">MT106</strain>
    </source>
</reference>
<comment type="caution">
    <text evidence="1">The sequence shown here is derived from an EMBL/GenBank/DDBJ whole genome shotgun (WGS) entry which is preliminary data.</text>
</comment>
<organism evidence="1 2">
    <name type="scientific">Ambispora gerdemannii</name>
    <dbReference type="NCBI Taxonomy" id="144530"/>
    <lineage>
        <taxon>Eukaryota</taxon>
        <taxon>Fungi</taxon>
        <taxon>Fungi incertae sedis</taxon>
        <taxon>Mucoromycota</taxon>
        <taxon>Glomeromycotina</taxon>
        <taxon>Glomeromycetes</taxon>
        <taxon>Archaeosporales</taxon>
        <taxon>Ambisporaceae</taxon>
        <taxon>Ambispora</taxon>
    </lineage>
</organism>
<protein>
    <submittedName>
        <fullName evidence="1">1158_t:CDS:1</fullName>
    </submittedName>
</protein>
<dbReference type="OrthoDB" id="2431078at2759"/>
<evidence type="ECO:0000313" key="1">
    <source>
        <dbReference type="EMBL" id="CAG8619274.1"/>
    </source>
</evidence>
<keyword evidence="2" id="KW-1185">Reference proteome</keyword>
<accession>A0A9N9CZ27</accession>
<proteinExistence type="predicted"/>
<dbReference type="Proteomes" id="UP000789831">
    <property type="component" value="Unassembled WGS sequence"/>
</dbReference>
<dbReference type="EMBL" id="CAJVPL010002772">
    <property type="protein sequence ID" value="CAG8619274.1"/>
    <property type="molecule type" value="Genomic_DNA"/>
</dbReference>
<name>A0A9N9CZ27_9GLOM</name>
<gene>
    <name evidence="1" type="ORF">AGERDE_LOCUS9982</name>
</gene>